<dbReference type="OMA" id="YYTSYEE"/>
<dbReference type="Proteomes" id="UP000504633">
    <property type="component" value="Unplaced"/>
</dbReference>
<feature type="coiled-coil region" evidence="1">
    <location>
        <begin position="255"/>
        <end position="289"/>
    </location>
</feature>
<dbReference type="InterPro" id="IPR026095">
    <property type="entry name" value="Myb/SANT-like_DNA-bd_dom_prot"/>
</dbReference>
<dbReference type="KEGG" id="dhe:111596310"/>
<evidence type="ECO:0000313" key="3">
    <source>
        <dbReference type="Proteomes" id="UP000504633"/>
    </source>
</evidence>
<accession>A0A6J1LGQ4</accession>
<name>A0A6J1LGQ4_DROHY</name>
<dbReference type="GO" id="GO:0045893">
    <property type="term" value="P:positive regulation of DNA-templated transcription"/>
    <property type="evidence" value="ECO:0007669"/>
    <property type="project" value="TreeGrafter"/>
</dbReference>
<feature type="region of interest" description="Disordered" evidence="2">
    <location>
        <begin position="218"/>
        <end position="246"/>
    </location>
</feature>
<keyword evidence="3" id="KW-1185">Reference proteome</keyword>
<sequence length="310" mass="36845">MSDPENESKPNKRGPKHMRLRYYTSYEEATIVKLWREHLQEITSYTENLAIFREIAFGLQQHRIRLNKQEVRRRISSYRNKYLVERSRYESDPQYKSDWRLYKLVDCLFQSAATATPLVITERKWIEDLESKIRIELPTLPRFNRHDCRTLKFEMDPNGCPFFEGQAAAAQVKAEVPTMLDSPKPIIKTEMKTEMEPLQSMQTEKRSPLTPANRTLEPQLLSQQSPGLEFGQSTVRRSRRRSIMPRTGQITLAQIERLRKENQMLAEQRDANLADLALKEREYQQLEQTFDFWLHQQETWMTYLDERGVK</sequence>
<dbReference type="AlphaFoldDB" id="A0A6J1LGQ4"/>
<proteinExistence type="predicted"/>
<evidence type="ECO:0000256" key="2">
    <source>
        <dbReference type="SAM" id="MobiDB-lite"/>
    </source>
</evidence>
<dbReference type="PANTHER" id="PTHR22666:SF3">
    <property type="entry name" value="MYB_SANT-LIKE DNA-BINDING DOMAIN-CONTAINING PROTEIN 1"/>
    <property type="match status" value="1"/>
</dbReference>
<gene>
    <name evidence="4" type="primary">LOC111596310</name>
</gene>
<organism evidence="3 4">
    <name type="scientific">Drosophila hydei</name>
    <name type="common">Fruit fly</name>
    <dbReference type="NCBI Taxonomy" id="7224"/>
    <lineage>
        <taxon>Eukaryota</taxon>
        <taxon>Metazoa</taxon>
        <taxon>Ecdysozoa</taxon>
        <taxon>Arthropoda</taxon>
        <taxon>Hexapoda</taxon>
        <taxon>Insecta</taxon>
        <taxon>Pterygota</taxon>
        <taxon>Neoptera</taxon>
        <taxon>Endopterygota</taxon>
        <taxon>Diptera</taxon>
        <taxon>Brachycera</taxon>
        <taxon>Muscomorpha</taxon>
        <taxon>Ephydroidea</taxon>
        <taxon>Drosophilidae</taxon>
        <taxon>Drosophila</taxon>
    </lineage>
</organism>
<dbReference type="RefSeq" id="XP_023166239.2">
    <property type="nucleotide sequence ID" value="XM_023310471.2"/>
</dbReference>
<evidence type="ECO:0000313" key="4">
    <source>
        <dbReference type="RefSeq" id="XP_023166239.2"/>
    </source>
</evidence>
<protein>
    <submittedName>
        <fullName evidence="4">Uncharacterized protein LOC111596310</fullName>
    </submittedName>
</protein>
<feature type="compositionally biased region" description="Polar residues" evidence="2">
    <location>
        <begin position="220"/>
        <end position="235"/>
    </location>
</feature>
<reference evidence="4" key="1">
    <citation type="submission" date="2025-08" db="UniProtKB">
        <authorList>
            <consortium name="RefSeq"/>
        </authorList>
    </citation>
    <scope>IDENTIFICATION</scope>
    <source>
        <strain evidence="4">15085-1641.00</strain>
        <tissue evidence="4">Whole body</tissue>
    </source>
</reference>
<dbReference type="OrthoDB" id="7919885at2759"/>
<dbReference type="PANTHER" id="PTHR22666">
    <property type="entry name" value="MYB_SANT-LIKE DNA-BINDING DOMAIN-CONTAINING PROTEIN 1"/>
    <property type="match status" value="1"/>
</dbReference>
<dbReference type="GeneID" id="111596310"/>
<dbReference type="GO" id="GO:0016604">
    <property type="term" value="C:nuclear body"/>
    <property type="evidence" value="ECO:0007669"/>
    <property type="project" value="TreeGrafter"/>
</dbReference>
<keyword evidence="1" id="KW-0175">Coiled coil</keyword>
<evidence type="ECO:0000256" key="1">
    <source>
        <dbReference type="SAM" id="Coils"/>
    </source>
</evidence>